<dbReference type="EMBL" id="FNCF01000008">
    <property type="protein sequence ID" value="SDH03517.1"/>
    <property type="molecule type" value="Genomic_DNA"/>
</dbReference>
<dbReference type="RefSeq" id="WP_091068524.1">
    <property type="nucleotide sequence ID" value="NZ_FNCF01000008.1"/>
</dbReference>
<protein>
    <submittedName>
        <fullName evidence="2">Predicted kinase, aminoglycoside phosphotransferase (APT) family</fullName>
    </submittedName>
</protein>
<dbReference type="InterPro" id="IPR002575">
    <property type="entry name" value="Aminoglycoside_PTrfase"/>
</dbReference>
<sequence length="338" mass="35976">MNTGIRDLLAPDRLGPALADALGDPAWTTFNAQLITGGKSNLTFRLTSSAGSVVLRRPPTGALVATAHDMSRETRVQVALAETAVPVPDILIADDGDLIGVPCYVMGDVRGHVVRDRLPVVLDGPDTRRRVGTTLIDTLAAIHRVPFAKVGLAGHGRPEGFLTRQLRRWSGQLGDGSAHPVTLHRLALELGKRVPAGGEAALLHGDYRLDNVVLADDGTGAAVLDWEMSTLGDPLTDLALLLLYWREPGDRPLGLTPDVTHLPGFHTRAELVSRYAAITGTDVGELRWYEAFAHFKFAMIAAGIANRVAAGAMAGQDFGDLTADIAYLAEAGLERVSP</sequence>
<evidence type="ECO:0000313" key="3">
    <source>
        <dbReference type="Proteomes" id="UP000198863"/>
    </source>
</evidence>
<proteinExistence type="predicted"/>
<dbReference type="Gene3D" id="3.30.200.20">
    <property type="entry name" value="Phosphorylase Kinase, domain 1"/>
    <property type="match status" value="1"/>
</dbReference>
<dbReference type="InterPro" id="IPR051678">
    <property type="entry name" value="AGP_Transferase"/>
</dbReference>
<dbReference type="SUPFAM" id="SSF56112">
    <property type="entry name" value="Protein kinase-like (PK-like)"/>
    <property type="match status" value="1"/>
</dbReference>
<dbReference type="CDD" id="cd05154">
    <property type="entry name" value="ACAD10_11_N-like"/>
    <property type="match status" value="1"/>
</dbReference>
<keyword evidence="2" id="KW-0808">Transferase</keyword>
<dbReference type="Pfam" id="PF01636">
    <property type="entry name" value="APH"/>
    <property type="match status" value="1"/>
</dbReference>
<feature type="domain" description="Aminoglycoside phosphotransferase" evidence="1">
    <location>
        <begin position="33"/>
        <end position="252"/>
    </location>
</feature>
<dbReference type="AlphaFoldDB" id="A0A1G7Z4F3"/>
<dbReference type="InterPro" id="IPR011009">
    <property type="entry name" value="Kinase-like_dom_sf"/>
</dbReference>
<dbReference type="PANTHER" id="PTHR21310">
    <property type="entry name" value="AMINOGLYCOSIDE PHOSPHOTRANSFERASE-RELATED-RELATED"/>
    <property type="match status" value="1"/>
</dbReference>
<dbReference type="Proteomes" id="UP000198863">
    <property type="component" value="Unassembled WGS sequence"/>
</dbReference>
<evidence type="ECO:0000313" key="2">
    <source>
        <dbReference type="EMBL" id="SDH03517.1"/>
    </source>
</evidence>
<organism evidence="2 3">
    <name type="scientific">Klenkia brasiliensis</name>
    <dbReference type="NCBI Taxonomy" id="333142"/>
    <lineage>
        <taxon>Bacteria</taxon>
        <taxon>Bacillati</taxon>
        <taxon>Actinomycetota</taxon>
        <taxon>Actinomycetes</taxon>
        <taxon>Geodermatophilales</taxon>
        <taxon>Geodermatophilaceae</taxon>
        <taxon>Klenkia</taxon>
    </lineage>
</organism>
<dbReference type="GO" id="GO:0016301">
    <property type="term" value="F:kinase activity"/>
    <property type="evidence" value="ECO:0007669"/>
    <property type="project" value="UniProtKB-KW"/>
</dbReference>
<dbReference type="InterPro" id="IPR041726">
    <property type="entry name" value="ACAD10_11_N"/>
</dbReference>
<evidence type="ECO:0000259" key="1">
    <source>
        <dbReference type="Pfam" id="PF01636"/>
    </source>
</evidence>
<dbReference type="OrthoDB" id="3806873at2"/>
<dbReference type="PANTHER" id="PTHR21310:SF40">
    <property type="entry name" value="AMINOGLYCOSIDE PHOSPHOTRANSFERASE DOMAIN-CONTAINING PROTEIN-RELATED"/>
    <property type="match status" value="1"/>
</dbReference>
<gene>
    <name evidence="2" type="ORF">SAMN05660324_4137</name>
</gene>
<name>A0A1G7Z4F3_9ACTN</name>
<keyword evidence="2" id="KW-0418">Kinase</keyword>
<dbReference type="Gene3D" id="3.90.1200.10">
    <property type="match status" value="1"/>
</dbReference>
<reference evidence="3" key="1">
    <citation type="submission" date="2016-10" db="EMBL/GenBank/DDBJ databases">
        <authorList>
            <person name="Varghese N."/>
            <person name="Submissions S."/>
        </authorList>
    </citation>
    <scope>NUCLEOTIDE SEQUENCE [LARGE SCALE GENOMIC DNA]</scope>
    <source>
        <strain evidence="3">DSM 44526</strain>
    </source>
</reference>
<keyword evidence="3" id="KW-1185">Reference proteome</keyword>
<accession>A0A1G7Z4F3</accession>